<dbReference type="PRINTS" id="PR00063">
    <property type="entry name" value="RIBOSOMALL27"/>
</dbReference>
<dbReference type="FunFam" id="2.40.50.100:FF:000020">
    <property type="entry name" value="50S ribosomal protein L27"/>
    <property type="match status" value="1"/>
</dbReference>
<evidence type="ECO:0000313" key="7">
    <source>
        <dbReference type="Proteomes" id="UP000176420"/>
    </source>
</evidence>
<reference evidence="6 7" key="1">
    <citation type="journal article" date="2016" name="Nat. Commun.">
        <title>Thousands of microbial genomes shed light on interconnected biogeochemical processes in an aquifer system.</title>
        <authorList>
            <person name="Anantharaman K."/>
            <person name="Brown C.T."/>
            <person name="Hug L.A."/>
            <person name="Sharon I."/>
            <person name="Castelle C.J."/>
            <person name="Probst A.J."/>
            <person name="Thomas B.C."/>
            <person name="Singh A."/>
            <person name="Wilkins M.J."/>
            <person name="Karaoz U."/>
            <person name="Brodie E.L."/>
            <person name="Williams K.H."/>
            <person name="Hubbard S.S."/>
            <person name="Banfield J.F."/>
        </authorList>
    </citation>
    <scope>NUCLEOTIDE SEQUENCE [LARGE SCALE GENOMIC DNA]</scope>
</reference>
<accession>A0A1G2B9E2</accession>
<dbReference type="PANTHER" id="PTHR15893">
    <property type="entry name" value="RIBOSOMAL PROTEIN L27"/>
    <property type="match status" value="1"/>
</dbReference>
<dbReference type="Gene3D" id="2.40.50.100">
    <property type="match status" value="1"/>
</dbReference>
<dbReference type="Proteomes" id="UP000176420">
    <property type="component" value="Unassembled WGS sequence"/>
</dbReference>
<gene>
    <name evidence="6" type="ORF">A2319_05765</name>
</gene>
<evidence type="ECO:0000256" key="1">
    <source>
        <dbReference type="ARBA" id="ARBA00010797"/>
    </source>
</evidence>
<dbReference type="InterPro" id="IPR001684">
    <property type="entry name" value="Ribosomal_bL27"/>
</dbReference>
<dbReference type="Pfam" id="PF01016">
    <property type="entry name" value="Ribosomal_L27"/>
    <property type="match status" value="1"/>
</dbReference>
<dbReference type="SUPFAM" id="SSF110324">
    <property type="entry name" value="Ribosomal L27 protein-like"/>
    <property type="match status" value="1"/>
</dbReference>
<evidence type="ECO:0000256" key="2">
    <source>
        <dbReference type="ARBA" id="ARBA00022980"/>
    </source>
</evidence>
<keyword evidence="2 6" id="KW-0689">Ribosomal protein</keyword>
<dbReference type="GO" id="GO:1990904">
    <property type="term" value="C:ribonucleoprotein complex"/>
    <property type="evidence" value="ECO:0007669"/>
    <property type="project" value="UniProtKB-KW"/>
</dbReference>
<dbReference type="PROSITE" id="PS00831">
    <property type="entry name" value="RIBOSOMAL_L27"/>
    <property type="match status" value="1"/>
</dbReference>
<dbReference type="GO" id="GO:0003735">
    <property type="term" value="F:structural constituent of ribosome"/>
    <property type="evidence" value="ECO:0007669"/>
    <property type="project" value="InterPro"/>
</dbReference>
<evidence type="ECO:0000256" key="3">
    <source>
        <dbReference type="ARBA" id="ARBA00023274"/>
    </source>
</evidence>
<comment type="similarity">
    <text evidence="1">Belongs to the bacterial ribosomal protein bL27 family.</text>
</comment>
<dbReference type="NCBIfam" id="TIGR00062">
    <property type="entry name" value="L27"/>
    <property type="match status" value="1"/>
</dbReference>
<dbReference type="AlphaFoldDB" id="A0A1G2B9E2"/>
<dbReference type="EMBL" id="MHKI01000027">
    <property type="protein sequence ID" value="OGY85833.1"/>
    <property type="molecule type" value="Genomic_DNA"/>
</dbReference>
<organism evidence="6 7">
    <name type="scientific">Candidatus Kerfeldbacteria bacterium RIFOXYB2_FULL_38_14</name>
    <dbReference type="NCBI Taxonomy" id="1798547"/>
    <lineage>
        <taxon>Bacteria</taxon>
        <taxon>Candidatus Kerfeldiibacteriota</taxon>
    </lineage>
</organism>
<name>A0A1G2B9E2_9BACT</name>
<dbReference type="GO" id="GO:0005840">
    <property type="term" value="C:ribosome"/>
    <property type="evidence" value="ECO:0007669"/>
    <property type="project" value="UniProtKB-KW"/>
</dbReference>
<dbReference type="GO" id="GO:0006412">
    <property type="term" value="P:translation"/>
    <property type="evidence" value="ECO:0007669"/>
    <property type="project" value="InterPro"/>
</dbReference>
<dbReference type="PANTHER" id="PTHR15893:SF0">
    <property type="entry name" value="LARGE RIBOSOMAL SUBUNIT PROTEIN BL27M"/>
    <property type="match status" value="1"/>
</dbReference>
<evidence type="ECO:0000256" key="4">
    <source>
        <dbReference type="ARBA" id="ARBA00035175"/>
    </source>
</evidence>
<dbReference type="InterPro" id="IPR018261">
    <property type="entry name" value="Ribosomal_bL27_CS"/>
</dbReference>
<keyword evidence="3" id="KW-0687">Ribonucleoprotein</keyword>
<comment type="caution">
    <text evidence="6">The sequence shown here is derived from an EMBL/GenBank/DDBJ whole genome shotgun (WGS) entry which is preliminary data.</text>
</comment>
<proteinExistence type="inferred from homology"/>
<evidence type="ECO:0000313" key="6">
    <source>
        <dbReference type="EMBL" id="OGY85833.1"/>
    </source>
</evidence>
<protein>
    <recommendedName>
        <fullName evidence="4">Large ribosomal subunit protein bL27</fullName>
    </recommendedName>
    <alternativeName>
        <fullName evidence="5">50S ribosomal protein L27</fullName>
    </alternativeName>
</protein>
<sequence length="96" mass="10221">MAHTKAGGSTSNVRDSQAQRLGVKKFGGQKVIPGNIIVRQRGTKFQAGKGTRLGKDYTIFATVAGAVKFTAKKIIRFTGALKKTKIVSVVANKKTS</sequence>
<evidence type="ECO:0000256" key="5">
    <source>
        <dbReference type="ARBA" id="ARBA00035477"/>
    </source>
</evidence>